<name>A0A9D2RA28_9FIRM</name>
<protein>
    <submittedName>
        <fullName evidence="2">RraA family protein</fullName>
    </submittedName>
</protein>
<proteinExistence type="predicted"/>
<keyword evidence="1" id="KW-0479">Metal-binding</keyword>
<evidence type="ECO:0000256" key="1">
    <source>
        <dbReference type="PIRSR" id="PIRSR605493-1"/>
    </source>
</evidence>
<dbReference type="SUPFAM" id="SSF89562">
    <property type="entry name" value="RraA-like"/>
    <property type="match status" value="1"/>
</dbReference>
<dbReference type="Pfam" id="PF03737">
    <property type="entry name" value="RraA-like"/>
    <property type="match status" value="1"/>
</dbReference>
<comment type="caution">
    <text evidence="2">The sequence shown here is derived from an EMBL/GenBank/DDBJ whole genome shotgun (WGS) entry which is preliminary data.</text>
</comment>
<dbReference type="AlphaFoldDB" id="A0A9D2RA28"/>
<comment type="cofactor">
    <cofactor evidence="1">
        <name>Mg(2+)</name>
        <dbReference type="ChEBI" id="CHEBI:18420"/>
    </cofactor>
</comment>
<feature type="binding site" evidence="1">
    <location>
        <position position="112"/>
    </location>
    <ligand>
        <name>Mg(2+)</name>
        <dbReference type="ChEBI" id="CHEBI:18420"/>
    </ligand>
</feature>
<dbReference type="GO" id="GO:0046872">
    <property type="term" value="F:metal ion binding"/>
    <property type="evidence" value="ECO:0007669"/>
    <property type="project" value="UniProtKB-KW"/>
</dbReference>
<evidence type="ECO:0000313" key="3">
    <source>
        <dbReference type="Proteomes" id="UP000823850"/>
    </source>
</evidence>
<gene>
    <name evidence="2" type="ORF">H9913_04785</name>
</gene>
<dbReference type="Proteomes" id="UP000823850">
    <property type="component" value="Unassembled WGS sequence"/>
</dbReference>
<reference evidence="2" key="1">
    <citation type="journal article" date="2021" name="PeerJ">
        <title>Extensive microbial diversity within the chicken gut microbiome revealed by metagenomics and culture.</title>
        <authorList>
            <person name="Gilroy R."/>
            <person name="Ravi A."/>
            <person name="Getino M."/>
            <person name="Pursley I."/>
            <person name="Horton D.L."/>
            <person name="Alikhan N.F."/>
            <person name="Baker D."/>
            <person name="Gharbi K."/>
            <person name="Hall N."/>
            <person name="Watson M."/>
            <person name="Adriaenssens E.M."/>
            <person name="Foster-Nyarko E."/>
            <person name="Jarju S."/>
            <person name="Secka A."/>
            <person name="Antonio M."/>
            <person name="Oren A."/>
            <person name="Chaudhuri R.R."/>
            <person name="La Ragione R."/>
            <person name="Hildebrand F."/>
            <person name="Pallen M.J."/>
        </authorList>
    </citation>
    <scope>NUCLEOTIDE SEQUENCE</scope>
    <source>
        <strain evidence="2">ChiW19-6364</strain>
    </source>
</reference>
<dbReference type="InterPro" id="IPR036704">
    <property type="entry name" value="RraA/RraA-like_sf"/>
</dbReference>
<accession>A0A9D2RA28</accession>
<sequence length="220" mass="25358">MSGIKEEMIELIKKNKISTTEVADCMGKTGLFENSHAVNRGHFAVGTVRWVYAYDNSNYTVHEQIRDTQPGDIVLIEAFNCGDRSTIGELVTKFIVLYKEAAAVITNGNLRDGNDLIKQNYPVWCKGLSPIGCFNKKPERELDEGIRKAHYEMYDGSIAVCDDSGVVIIPKELHTREFIQKLNQIEEQEDIWFTYLDRYKWDTFDIVCLKKYLKSEEEKR</sequence>
<evidence type="ECO:0000313" key="2">
    <source>
        <dbReference type="EMBL" id="HJD39323.1"/>
    </source>
</evidence>
<organism evidence="2 3">
    <name type="scientific">Candidatus Blautia stercoripullorum</name>
    <dbReference type="NCBI Taxonomy" id="2838502"/>
    <lineage>
        <taxon>Bacteria</taxon>
        <taxon>Bacillati</taxon>
        <taxon>Bacillota</taxon>
        <taxon>Clostridia</taxon>
        <taxon>Lachnospirales</taxon>
        <taxon>Lachnospiraceae</taxon>
        <taxon>Blautia</taxon>
    </lineage>
</organism>
<dbReference type="EMBL" id="DWUX01000087">
    <property type="protein sequence ID" value="HJD39323.1"/>
    <property type="molecule type" value="Genomic_DNA"/>
</dbReference>
<feature type="binding site" evidence="1">
    <location>
        <position position="111"/>
    </location>
    <ligand>
        <name>substrate</name>
    </ligand>
</feature>
<keyword evidence="1" id="KW-0460">Magnesium</keyword>
<dbReference type="Gene3D" id="3.50.30.40">
    <property type="entry name" value="Ribonuclease E inhibitor RraA/RraA-like"/>
    <property type="match status" value="1"/>
</dbReference>
<reference evidence="2" key="2">
    <citation type="submission" date="2021-04" db="EMBL/GenBank/DDBJ databases">
        <authorList>
            <person name="Gilroy R."/>
        </authorList>
    </citation>
    <scope>NUCLEOTIDE SEQUENCE</scope>
    <source>
        <strain evidence="2">ChiW19-6364</strain>
    </source>
</reference>
<feature type="binding site" evidence="1">
    <location>
        <begin position="88"/>
        <end position="91"/>
    </location>
    <ligand>
        <name>substrate</name>
    </ligand>
</feature>
<dbReference type="InterPro" id="IPR005493">
    <property type="entry name" value="RraA/RraA-like"/>
</dbReference>